<dbReference type="Proteomes" id="UP001060504">
    <property type="component" value="Unassembled WGS sequence"/>
</dbReference>
<keyword evidence="3" id="KW-1185">Reference proteome</keyword>
<keyword evidence="1" id="KW-0732">Signal</keyword>
<evidence type="ECO:0008006" key="4">
    <source>
        <dbReference type="Google" id="ProtNLM"/>
    </source>
</evidence>
<proteinExistence type="predicted"/>
<feature type="signal peptide" evidence="1">
    <location>
        <begin position="1"/>
        <end position="22"/>
    </location>
</feature>
<sequence>MKAGLTTLATLLVVGGSSVAVAAAPVALAQPSCVETEQGGGFEGGSNTICESPGNVQIDSRPSVLAPGAMGGMGGMFPWGYGMFIL</sequence>
<evidence type="ECO:0000313" key="2">
    <source>
        <dbReference type="EMBL" id="GJF16528.1"/>
    </source>
</evidence>
<protein>
    <recommendedName>
        <fullName evidence="4">Intersectin-EH binding protein Ibp1</fullName>
    </recommendedName>
</protein>
<dbReference type="EMBL" id="BPRH01002261">
    <property type="protein sequence ID" value="GJF16528.1"/>
    <property type="molecule type" value="Genomic_DNA"/>
</dbReference>
<comment type="caution">
    <text evidence="2">The sequence shown here is derived from an EMBL/GenBank/DDBJ whole genome shotgun (WGS) entry which is preliminary data.</text>
</comment>
<name>A0ABQ4VDZ5_9MYCO</name>
<evidence type="ECO:0000313" key="3">
    <source>
        <dbReference type="Proteomes" id="UP001060504"/>
    </source>
</evidence>
<feature type="chain" id="PRO_5046338654" description="Intersectin-EH binding protein Ibp1" evidence="1">
    <location>
        <begin position="23"/>
        <end position="86"/>
    </location>
</feature>
<reference evidence="2 3" key="1">
    <citation type="submission" date="2021-08" db="EMBL/GenBank/DDBJ databases">
        <title>Draft genome sequence of Mycolicibacterium sp. NGTWS1702 strain.</title>
        <authorList>
            <person name="Matsumoto M."/>
            <person name="Tang B.C.C."/>
            <person name="Machida Y."/>
            <person name="Matoyama H."/>
            <person name="Kishihara T."/>
            <person name="Sato S."/>
            <person name="Kondo I."/>
            <person name="Sano M."/>
            <person name="Kato G."/>
        </authorList>
    </citation>
    <scope>NUCLEOTIDE SEQUENCE [LARGE SCALE GENOMIC DNA]</scope>
    <source>
        <strain evidence="2 3">NGTWSNA01</strain>
    </source>
</reference>
<accession>A0ABQ4VDZ5</accession>
<gene>
    <name evidence="2" type="ORF">NGTWS1702_21570</name>
</gene>
<organism evidence="2 3">
    <name type="scientific">Mycolicibacterium cyprinidarum</name>
    <dbReference type="NCBI Taxonomy" id="2860311"/>
    <lineage>
        <taxon>Bacteria</taxon>
        <taxon>Bacillati</taxon>
        <taxon>Actinomycetota</taxon>
        <taxon>Actinomycetes</taxon>
        <taxon>Mycobacteriales</taxon>
        <taxon>Mycobacteriaceae</taxon>
        <taxon>Mycolicibacterium</taxon>
    </lineage>
</organism>
<evidence type="ECO:0000256" key="1">
    <source>
        <dbReference type="SAM" id="SignalP"/>
    </source>
</evidence>